<evidence type="ECO:0000313" key="3">
    <source>
        <dbReference type="EMBL" id="OGM10165.1"/>
    </source>
</evidence>
<comment type="caution">
    <text evidence="3">The sequence shown here is derived from an EMBL/GenBank/DDBJ whole genome shotgun (WGS) entry which is preliminary data.</text>
</comment>
<feature type="signal peptide" evidence="2">
    <location>
        <begin position="1"/>
        <end position="25"/>
    </location>
</feature>
<dbReference type="Proteomes" id="UP000176778">
    <property type="component" value="Unassembled WGS sequence"/>
</dbReference>
<feature type="transmembrane region" description="Helical" evidence="1">
    <location>
        <begin position="232"/>
        <end position="249"/>
    </location>
</feature>
<protein>
    <recommendedName>
        <fullName evidence="5">TrbL/VirB6 plasmid conjugal transfer protein</fullName>
    </recommendedName>
</protein>
<proteinExistence type="predicted"/>
<feature type="chain" id="PRO_5009533718" description="TrbL/VirB6 plasmid conjugal transfer protein" evidence="2">
    <location>
        <begin position="26"/>
        <end position="506"/>
    </location>
</feature>
<feature type="transmembrane region" description="Helical" evidence="1">
    <location>
        <begin position="207"/>
        <end position="226"/>
    </location>
</feature>
<name>A0A1F7X787_9BACT</name>
<sequence length="506" mass="54682">MLKKILLSFLALLVLSLSFAPTAHAQLSEGKWYNQSFGEWMAKVNDSPENEIFGERYSAAQVQWVIYGLFYFVINSATNGNASALSCLMTSTDLDACRDAIENLRNSFPGTSSETGGDISGNQLLKTISASPISLSAYLKDVGGRLHLIPKVEAQGFGFGAANPALTLWKISRNLAYAFLIIVITVMAFMIMFRVKISPQTVISVQSALPKIVAALILITFSYAIAGLLVDLMYVAIGLLSAFLVNGSSPSISSFTWSQMFNSLTVGRNVFDLFMAYWFQFFAAAFINIFSAAGLVSFFVLIFTILAFFLLLWYSAKVIILLLKTYIQIMLLIIVGPILILLGTISQGVGFGSWLRSMAANLAVYPLVGLMFTLALLFVRAGLPDWWPVWLTPLDINTGFFQGPPWDPPLTFGTGGASSSHLLWVLVSYGIIVLIPKVSDIVQGFISGKPFPLGTAIGESLGGPVKPVAGYGAGYFAEKATVSTSGKGGVYKAISTTLERLARGGR</sequence>
<gene>
    <name evidence="3" type="ORF">A2Y68_01865</name>
</gene>
<organism evidence="3 4">
    <name type="scientific">Candidatus Woesebacteria bacterium RBG_13_46_13</name>
    <dbReference type="NCBI Taxonomy" id="1802479"/>
    <lineage>
        <taxon>Bacteria</taxon>
        <taxon>Candidatus Woeseibacteriota</taxon>
    </lineage>
</organism>
<accession>A0A1F7X787</accession>
<evidence type="ECO:0008006" key="5">
    <source>
        <dbReference type="Google" id="ProtNLM"/>
    </source>
</evidence>
<evidence type="ECO:0000256" key="1">
    <source>
        <dbReference type="SAM" id="Phobius"/>
    </source>
</evidence>
<dbReference type="EMBL" id="MGFR01000001">
    <property type="protein sequence ID" value="OGM10165.1"/>
    <property type="molecule type" value="Genomic_DNA"/>
</dbReference>
<keyword evidence="1" id="KW-0472">Membrane</keyword>
<feature type="transmembrane region" description="Helical" evidence="1">
    <location>
        <begin position="175"/>
        <end position="195"/>
    </location>
</feature>
<feature type="transmembrane region" description="Helical" evidence="1">
    <location>
        <begin position="270"/>
        <end position="290"/>
    </location>
</feature>
<feature type="transmembrane region" description="Helical" evidence="1">
    <location>
        <begin position="358"/>
        <end position="379"/>
    </location>
</feature>
<feature type="transmembrane region" description="Helical" evidence="1">
    <location>
        <begin position="296"/>
        <end position="314"/>
    </location>
</feature>
<evidence type="ECO:0000313" key="4">
    <source>
        <dbReference type="Proteomes" id="UP000176778"/>
    </source>
</evidence>
<evidence type="ECO:0000256" key="2">
    <source>
        <dbReference type="SAM" id="SignalP"/>
    </source>
</evidence>
<dbReference type="STRING" id="1802479.A2Y68_01865"/>
<feature type="transmembrane region" description="Helical" evidence="1">
    <location>
        <begin position="326"/>
        <end position="346"/>
    </location>
</feature>
<reference evidence="3 4" key="1">
    <citation type="journal article" date="2016" name="Nat. Commun.">
        <title>Thousands of microbial genomes shed light on interconnected biogeochemical processes in an aquifer system.</title>
        <authorList>
            <person name="Anantharaman K."/>
            <person name="Brown C.T."/>
            <person name="Hug L.A."/>
            <person name="Sharon I."/>
            <person name="Castelle C.J."/>
            <person name="Probst A.J."/>
            <person name="Thomas B.C."/>
            <person name="Singh A."/>
            <person name="Wilkins M.J."/>
            <person name="Karaoz U."/>
            <person name="Brodie E.L."/>
            <person name="Williams K.H."/>
            <person name="Hubbard S.S."/>
            <person name="Banfield J.F."/>
        </authorList>
    </citation>
    <scope>NUCLEOTIDE SEQUENCE [LARGE SCALE GENOMIC DNA]</scope>
</reference>
<dbReference type="AlphaFoldDB" id="A0A1F7X787"/>
<keyword evidence="1" id="KW-0812">Transmembrane</keyword>
<keyword evidence="1" id="KW-1133">Transmembrane helix</keyword>
<keyword evidence="2" id="KW-0732">Signal</keyword>